<evidence type="ECO:0000313" key="4">
    <source>
        <dbReference type="EMBL" id="KAF1305162.1"/>
    </source>
</evidence>
<keyword evidence="2" id="KW-0808">Transferase</keyword>
<dbReference type="InterPro" id="IPR011004">
    <property type="entry name" value="Trimer_LpxA-like_sf"/>
</dbReference>
<dbReference type="InterPro" id="IPR018357">
    <property type="entry name" value="Hexapep_transf_CS"/>
</dbReference>
<dbReference type="Gene3D" id="2.160.10.10">
    <property type="entry name" value="Hexapeptide repeat proteins"/>
    <property type="match status" value="1"/>
</dbReference>
<sequence length="190" mass="20259">MTTEEFIAFLNTGNPVKGGSDYHKKMVQLSDEARKVTDKINNTYRTPEELRVLFAELTGKNIAESFSVFPPFYTDCGKNLTLGEGVFINAGCHFQDQGGITIGENSLIGHNVVLASLNHGLAPHDRGSLYPAPITIGKNVWIGSNATVLAGVTIGDNAVVAAGAVVTKDVEKNTIVGGVPAKFLKNIDQD</sequence>
<comment type="caution">
    <text evidence="4">The sequence shown here is derived from an EMBL/GenBank/DDBJ whole genome shotgun (WGS) entry which is preliminary data.</text>
</comment>
<keyword evidence="5" id="KW-1185">Reference proteome</keyword>
<dbReference type="PROSITE" id="PS00101">
    <property type="entry name" value="HEXAPEP_TRANSFERASES"/>
    <property type="match status" value="1"/>
</dbReference>
<reference evidence="4 5" key="1">
    <citation type="submission" date="2016-06" db="EMBL/GenBank/DDBJ databases">
        <title>Four novel species of enterococci isolated from chicken manure.</title>
        <authorList>
            <person name="Van Tyne D."/>
        </authorList>
    </citation>
    <scope>NUCLEOTIDE SEQUENCE [LARGE SCALE GENOMIC DNA]</scope>
    <source>
        <strain evidence="4 5">CU12B</strain>
    </source>
</reference>
<protein>
    <submittedName>
        <fullName evidence="4">Acetyltransferase</fullName>
    </submittedName>
</protein>
<dbReference type="InterPro" id="IPR051159">
    <property type="entry name" value="Hexapeptide_acetyltransf"/>
</dbReference>
<evidence type="ECO:0000256" key="1">
    <source>
        <dbReference type="ARBA" id="ARBA00007274"/>
    </source>
</evidence>
<keyword evidence="3" id="KW-0677">Repeat</keyword>
<dbReference type="PANTHER" id="PTHR23416:SF23">
    <property type="entry name" value="ACETYLTRANSFERASE C18B11.09C-RELATED"/>
    <property type="match status" value="1"/>
</dbReference>
<organism evidence="4 5">
    <name type="scientific">Candidatus Enterococcus willemsii</name>
    <dbReference type="NCBI Taxonomy" id="1857215"/>
    <lineage>
        <taxon>Bacteria</taxon>
        <taxon>Bacillati</taxon>
        <taxon>Bacillota</taxon>
        <taxon>Bacilli</taxon>
        <taxon>Lactobacillales</taxon>
        <taxon>Enterococcaceae</taxon>
        <taxon>Enterococcus</taxon>
    </lineage>
</organism>
<dbReference type="EMBL" id="MAEL01000023">
    <property type="protein sequence ID" value="KAF1305162.1"/>
    <property type="molecule type" value="Genomic_DNA"/>
</dbReference>
<name>A0ABQ6Z1K5_9ENTE</name>
<comment type="similarity">
    <text evidence="1">Belongs to the transferase hexapeptide repeat family.</text>
</comment>
<dbReference type="PANTHER" id="PTHR23416">
    <property type="entry name" value="SIALIC ACID SYNTHASE-RELATED"/>
    <property type="match status" value="1"/>
</dbReference>
<accession>A0ABQ6Z1K5</accession>
<evidence type="ECO:0000256" key="3">
    <source>
        <dbReference type="ARBA" id="ARBA00022737"/>
    </source>
</evidence>
<dbReference type="SUPFAM" id="SSF51161">
    <property type="entry name" value="Trimeric LpxA-like enzymes"/>
    <property type="match status" value="1"/>
</dbReference>
<evidence type="ECO:0000256" key="2">
    <source>
        <dbReference type="ARBA" id="ARBA00022679"/>
    </source>
</evidence>
<dbReference type="Proteomes" id="UP000782705">
    <property type="component" value="Unassembled WGS sequence"/>
</dbReference>
<dbReference type="Pfam" id="PF14602">
    <property type="entry name" value="Hexapep_2"/>
    <property type="match status" value="2"/>
</dbReference>
<proteinExistence type="inferred from homology"/>
<gene>
    <name evidence="4" type="ORF">BAU17_05095</name>
</gene>
<dbReference type="InterPro" id="IPR001451">
    <property type="entry name" value="Hexapep"/>
</dbReference>
<evidence type="ECO:0000313" key="5">
    <source>
        <dbReference type="Proteomes" id="UP000782705"/>
    </source>
</evidence>